<gene>
    <name evidence="3" type="ORF">PPYR_00874</name>
</gene>
<reference evidence="3" key="3">
    <citation type="submission" date="2019-08" db="EMBL/GenBank/DDBJ databases">
        <authorList>
            <consortium name="Photinus pyralis genome working group"/>
            <person name="Fallon T.R."/>
            <person name="Sander Lower S.E."/>
            <person name="Weng J.-K."/>
        </authorList>
    </citation>
    <scope>NUCLEOTIDE SEQUENCE</scope>
    <source>
        <strain evidence="3">1611_PpyrPB1</strain>
        <tissue evidence="3">Whole body</tissue>
    </source>
</reference>
<dbReference type="InterPro" id="IPR011993">
    <property type="entry name" value="PH-like_dom_sf"/>
</dbReference>
<feature type="domain" description="PH" evidence="1">
    <location>
        <begin position="4"/>
        <end position="117"/>
    </location>
</feature>
<dbReference type="InterPro" id="IPR001849">
    <property type="entry name" value="PH_domain"/>
</dbReference>
<organism evidence="2">
    <name type="scientific">Photinus pyralis</name>
    <name type="common">Common eastern firefly</name>
    <name type="synonym">Lampyris pyralis</name>
    <dbReference type="NCBI Taxonomy" id="7054"/>
    <lineage>
        <taxon>Eukaryota</taxon>
        <taxon>Metazoa</taxon>
        <taxon>Ecdysozoa</taxon>
        <taxon>Arthropoda</taxon>
        <taxon>Hexapoda</taxon>
        <taxon>Insecta</taxon>
        <taxon>Pterygota</taxon>
        <taxon>Neoptera</taxon>
        <taxon>Endopterygota</taxon>
        <taxon>Coleoptera</taxon>
        <taxon>Polyphaga</taxon>
        <taxon>Elateriformia</taxon>
        <taxon>Elateroidea</taxon>
        <taxon>Lampyridae</taxon>
        <taxon>Lampyrinae</taxon>
        <taxon>Photinus</taxon>
    </lineage>
</organism>
<dbReference type="InParanoid" id="A0A1Y1M533"/>
<dbReference type="EMBL" id="VVIM01000001">
    <property type="protein sequence ID" value="KAB0803904.1"/>
    <property type="molecule type" value="Genomic_DNA"/>
</dbReference>
<dbReference type="AlphaFoldDB" id="A0A1Y1M533"/>
<reference evidence="2" key="1">
    <citation type="journal article" date="2016" name="Sci. Rep.">
        <title>Molecular characterization of firefly nuptial gifts: a multi-omics approach sheds light on postcopulatory sexual selection.</title>
        <authorList>
            <person name="Al-Wathiqui N."/>
            <person name="Fallon T.R."/>
            <person name="South A."/>
            <person name="Weng J.K."/>
            <person name="Lewis S.M."/>
        </authorList>
    </citation>
    <scope>NUCLEOTIDE SEQUENCE</scope>
</reference>
<proteinExistence type="predicted"/>
<name>A0A1Y1M533_PHOPY</name>
<evidence type="ECO:0000313" key="3">
    <source>
        <dbReference type="EMBL" id="KAB0803904.1"/>
    </source>
</evidence>
<evidence type="ECO:0000313" key="4">
    <source>
        <dbReference type="Proteomes" id="UP000327044"/>
    </source>
</evidence>
<dbReference type="OrthoDB" id="6077994at2759"/>
<dbReference type="PROSITE" id="PS50003">
    <property type="entry name" value="PH_DOMAIN"/>
    <property type="match status" value="1"/>
</dbReference>
<keyword evidence="4" id="KW-1185">Reference proteome</keyword>
<dbReference type="Proteomes" id="UP000327044">
    <property type="component" value="Unassembled WGS sequence"/>
</dbReference>
<dbReference type="EMBL" id="GEZM01040504">
    <property type="protein sequence ID" value="JAV80833.1"/>
    <property type="molecule type" value="Transcribed_RNA"/>
</dbReference>
<dbReference type="Gene3D" id="2.30.29.30">
    <property type="entry name" value="Pleckstrin-homology domain (PH domain)/Phosphotyrosine-binding domain (PTB)"/>
    <property type="match status" value="2"/>
</dbReference>
<sequence>MNGNEVFSGYLDVKVSARSRRGFTPWKAWHKQWCEIKRLDCMENGAKLILKTAAEGSVISSVILPRSSTVCRIKSHTKSFAFGVFTLGRNQKPILFLSGSSETDTQKWMAYIRKILMVASYIPVGSLNFHVSLVDNDHSRAAGVYGLFGILSANSQEISISDPITGDNVVKWSWINFHQFHLQAHTHPDDENTICVMHTSKEFTSGAGQIYFYCEDGPKLLELLVTRGKSRKLNHLFASSQRLSQSESDLNKSNDAFYSLRHFSNSDDSGVRVSISSDDYGCRMKSKTLSMNGLLSKTPGGSETEDDDTDINQIYIESKIPRGESGVSLASGVYEEIPELLPDLSKPMNMTTSLNIYTNSHMIHLYEDPEEVAASILRKYGKVRAPPPLPPRIYSNIDKDCDIATAPNPSKLSTNFIGKYRSHTLPAKDLRRLSQTFSCDSDYMVMTPKNKKKAKDSIVVESVYVPMSPIAALKTKLENCYMVMSGKKC</sequence>
<evidence type="ECO:0000313" key="2">
    <source>
        <dbReference type="EMBL" id="JAV80833.1"/>
    </source>
</evidence>
<dbReference type="SUPFAM" id="SSF50729">
    <property type="entry name" value="PH domain-like"/>
    <property type="match status" value="1"/>
</dbReference>
<accession>A0A1Y1M533</accession>
<reference evidence="3 4" key="2">
    <citation type="journal article" date="2018" name="Elife">
        <title>Firefly genomes illuminate parallel origins of bioluminescence in beetles.</title>
        <authorList>
            <person name="Fallon T.R."/>
            <person name="Lower S.E."/>
            <person name="Chang C.H."/>
            <person name="Bessho-Uehara M."/>
            <person name="Martin G.J."/>
            <person name="Bewick A.J."/>
            <person name="Behringer M."/>
            <person name="Debat H.J."/>
            <person name="Wong I."/>
            <person name="Day J.C."/>
            <person name="Suvorov A."/>
            <person name="Silva C.J."/>
            <person name="Stanger-Hall K.F."/>
            <person name="Hall D.W."/>
            <person name="Schmitz R.J."/>
            <person name="Nelson D.R."/>
            <person name="Lewis S.M."/>
            <person name="Shigenobu S."/>
            <person name="Bybee S.M."/>
            <person name="Larracuente A.M."/>
            <person name="Oba Y."/>
            <person name="Weng J.K."/>
        </authorList>
    </citation>
    <scope>NUCLEOTIDE SEQUENCE [LARGE SCALE GENOMIC DNA]</scope>
    <source>
        <strain evidence="3">1611_PpyrPB1</strain>
        <tissue evidence="3">Whole body</tissue>
    </source>
</reference>
<evidence type="ECO:0000259" key="1">
    <source>
        <dbReference type="PROSITE" id="PS50003"/>
    </source>
</evidence>
<protein>
    <recommendedName>
        <fullName evidence="1">PH domain-containing protein</fullName>
    </recommendedName>
</protein>